<evidence type="ECO:0000256" key="2">
    <source>
        <dbReference type="ARBA" id="ARBA00023002"/>
    </source>
</evidence>
<dbReference type="EMBL" id="QMFB01000001">
    <property type="protein sequence ID" value="RAV23018.1"/>
    <property type="molecule type" value="Genomic_DNA"/>
</dbReference>
<dbReference type="InterPro" id="IPR016162">
    <property type="entry name" value="Ald_DH_N"/>
</dbReference>
<evidence type="ECO:0000256" key="1">
    <source>
        <dbReference type="ARBA" id="ARBA00009986"/>
    </source>
</evidence>
<feature type="domain" description="Aldehyde dehydrogenase" evidence="3">
    <location>
        <begin position="14"/>
        <end position="470"/>
    </location>
</feature>
<dbReference type="InterPro" id="IPR015590">
    <property type="entry name" value="Aldehyde_DH_dom"/>
</dbReference>
<proteinExistence type="inferred from homology"/>
<evidence type="ECO:0000313" key="5">
    <source>
        <dbReference type="Proteomes" id="UP000250369"/>
    </source>
</evidence>
<dbReference type="OrthoDB" id="20170at2"/>
<keyword evidence="5" id="KW-1185">Reference proteome</keyword>
<dbReference type="Proteomes" id="UP000250369">
    <property type="component" value="Unassembled WGS sequence"/>
</dbReference>
<keyword evidence="2" id="KW-0560">Oxidoreductase</keyword>
<dbReference type="SUPFAM" id="SSF53720">
    <property type="entry name" value="ALDH-like"/>
    <property type="match status" value="1"/>
</dbReference>
<evidence type="ECO:0000313" key="4">
    <source>
        <dbReference type="EMBL" id="RAV23018.1"/>
    </source>
</evidence>
<dbReference type="CDD" id="cd07149">
    <property type="entry name" value="ALDH_y4uC"/>
    <property type="match status" value="1"/>
</dbReference>
<comment type="similarity">
    <text evidence="1">Belongs to the aldehyde dehydrogenase family.</text>
</comment>
<reference evidence="4 5" key="1">
    <citation type="journal article" date="2009" name="Int. J. Syst. Evol. Microbiol.">
        <title>Paenibacillus contaminans sp. nov., isolated from a contaminated laboratory plate.</title>
        <authorList>
            <person name="Chou J.H."/>
            <person name="Lee J.H."/>
            <person name="Lin M.C."/>
            <person name="Chang P.S."/>
            <person name="Arun A.B."/>
            <person name="Young C.C."/>
            <person name="Chen W.M."/>
        </authorList>
    </citation>
    <scope>NUCLEOTIDE SEQUENCE [LARGE SCALE GENOMIC DNA]</scope>
    <source>
        <strain evidence="4 5">CKOBP-6</strain>
    </source>
</reference>
<comment type="caution">
    <text evidence="4">The sequence shown here is derived from an EMBL/GenBank/DDBJ whole genome shotgun (WGS) entry which is preliminary data.</text>
</comment>
<dbReference type="Pfam" id="PF00171">
    <property type="entry name" value="Aldedh"/>
    <property type="match status" value="1"/>
</dbReference>
<dbReference type="GO" id="GO:0008911">
    <property type="term" value="F:lactaldehyde dehydrogenase (NAD+) activity"/>
    <property type="evidence" value="ECO:0007669"/>
    <property type="project" value="TreeGrafter"/>
</dbReference>
<evidence type="ECO:0000259" key="3">
    <source>
        <dbReference type="Pfam" id="PF00171"/>
    </source>
</evidence>
<sequence>MNKGIFLNGQEAEAGRYYELFNPYSGAKIANIALSSPEEMRSAIASAQEGFQRMKSLPAHRRSEILYRTAELYKQRKEEAARIISGEAAKPISAARSEVDRAIQTLLFSAEEAKRICGEHIPMDAAVGGEGRYAFTIRQPIGVVGAITPFNFPLNLLVHKVGPALAAGNSIVVKPAEQTPLSAFFLAELLTEAGAPQGAISIVPGEGPALGKVLLDDERVRKISFTGSPEVGIAIKSMAGLKKVTLELGSNSAMYIDKSVCDQLLSIAKQAAIGAFAYSGQVCISTQRIYVHQELYSEFLRMYKDEVERIPVGDPLDERTVVSSLINAKSLNRICSWIDEAVANGAELIAGGVVKDGILTPALLSGVSPDMNISCKEVFGPVAVVQSVADSQEAVSLMNRSRYGLNAGVFTNDLKQAMQMSTELEVGQVLVNDTPSIRFDHMPYGGLKDSGYGREGVKYAVEEMTDLKMISLRYQI</sequence>
<dbReference type="FunFam" id="3.40.605.10:FF:000007">
    <property type="entry name" value="NAD/NADP-dependent betaine aldehyde dehydrogenase"/>
    <property type="match status" value="1"/>
</dbReference>
<protein>
    <submittedName>
        <fullName evidence="4">Aldehyde dehydrogenase</fullName>
    </submittedName>
</protein>
<dbReference type="PANTHER" id="PTHR42991:SF1">
    <property type="entry name" value="ALDEHYDE DEHYDROGENASE"/>
    <property type="match status" value="1"/>
</dbReference>
<accession>A0A329MUM7</accession>
<dbReference type="Gene3D" id="3.40.309.10">
    <property type="entry name" value="Aldehyde Dehydrogenase, Chain A, domain 2"/>
    <property type="match status" value="1"/>
</dbReference>
<dbReference type="InterPro" id="IPR051020">
    <property type="entry name" value="ALDH-related_metabolic_enz"/>
</dbReference>
<dbReference type="InterPro" id="IPR016161">
    <property type="entry name" value="Ald_DH/histidinol_DH"/>
</dbReference>
<name>A0A329MUM7_9BACL</name>
<dbReference type="RefSeq" id="WP_113029127.1">
    <property type="nucleotide sequence ID" value="NZ_QMFB01000001.1"/>
</dbReference>
<gene>
    <name evidence="4" type="ORF">DQG23_02120</name>
</gene>
<dbReference type="InterPro" id="IPR016163">
    <property type="entry name" value="Ald_DH_C"/>
</dbReference>
<dbReference type="PANTHER" id="PTHR42991">
    <property type="entry name" value="ALDEHYDE DEHYDROGENASE"/>
    <property type="match status" value="1"/>
</dbReference>
<organism evidence="4 5">
    <name type="scientific">Paenibacillus contaminans</name>
    <dbReference type="NCBI Taxonomy" id="450362"/>
    <lineage>
        <taxon>Bacteria</taxon>
        <taxon>Bacillati</taxon>
        <taxon>Bacillota</taxon>
        <taxon>Bacilli</taxon>
        <taxon>Bacillales</taxon>
        <taxon>Paenibacillaceae</taxon>
        <taxon>Paenibacillus</taxon>
    </lineage>
</organism>
<dbReference type="Gene3D" id="3.40.605.10">
    <property type="entry name" value="Aldehyde Dehydrogenase, Chain A, domain 1"/>
    <property type="match status" value="1"/>
</dbReference>
<dbReference type="AlphaFoldDB" id="A0A329MUM7"/>